<dbReference type="VEuPathDB" id="FungiDB:PABG_12062"/>
<proteinExistence type="predicted"/>
<name>A0A1D2J7K3_PARBR</name>
<dbReference type="EMBL" id="LZYO01000349">
    <property type="protein sequence ID" value="ODH15379.1"/>
    <property type="molecule type" value="Genomic_DNA"/>
</dbReference>
<gene>
    <name evidence="1" type="ORF">ACO22_06453</name>
</gene>
<evidence type="ECO:0000313" key="2">
    <source>
        <dbReference type="Proteomes" id="UP000242814"/>
    </source>
</evidence>
<evidence type="ECO:0000313" key="1">
    <source>
        <dbReference type="EMBL" id="ODH15379.1"/>
    </source>
</evidence>
<comment type="caution">
    <text evidence="1">The sequence shown here is derived from an EMBL/GenBank/DDBJ whole genome shotgun (WGS) entry which is preliminary data.</text>
</comment>
<sequence length="363" mass="40533">MESTIGDNEKRMATVDDMINWLWHKGNYEGHVGWSAEWNPDGIFGTSHLGPRDMCMSTINIGGDADELQLSSRMGTGVNEGFREVVDREAHEEHVKNMIKKHIKLIPGAVQEIDQRLLKTGVSAEEIASLSSGRATDAYKKLARLDEAAGKCVPSTRVQFRVMSDLLPGEWMAFDIYLPRSCQLEDFECAMLRHGLVMHLNLAALPSDDSSPANVVDSQAASLAGSGSRAFVKKRGCYQKVWSYKIAGRIIDDDDDDDADMKNLEGLYRKQPLKPRRRKRKGLLTSTWRPNSNITRGMVGWTNYTDSGDDVADTAPEGCIPFPSDFNWDDFVDGKVKRLGKVLREFSNLNCRSLGVWQGKGNE</sequence>
<dbReference type="VEuPathDB" id="FungiDB:PADG_12262"/>
<accession>A0A1D2J7K3</accession>
<dbReference type="AlphaFoldDB" id="A0A1D2J7K3"/>
<protein>
    <submittedName>
        <fullName evidence="1">Uncharacterized protein</fullName>
    </submittedName>
</protein>
<organism evidence="1 2">
    <name type="scientific">Paracoccidioides brasiliensis</name>
    <dbReference type="NCBI Taxonomy" id="121759"/>
    <lineage>
        <taxon>Eukaryota</taxon>
        <taxon>Fungi</taxon>
        <taxon>Dikarya</taxon>
        <taxon>Ascomycota</taxon>
        <taxon>Pezizomycotina</taxon>
        <taxon>Eurotiomycetes</taxon>
        <taxon>Eurotiomycetidae</taxon>
        <taxon>Onygenales</taxon>
        <taxon>Ajellomycetaceae</taxon>
        <taxon>Paracoccidioides</taxon>
    </lineage>
</organism>
<feature type="non-terminal residue" evidence="1">
    <location>
        <position position="363"/>
    </location>
</feature>
<dbReference type="Proteomes" id="UP000242814">
    <property type="component" value="Unassembled WGS sequence"/>
</dbReference>
<reference evidence="1 2" key="1">
    <citation type="submission" date="2016-06" db="EMBL/GenBank/DDBJ databases">
        <authorList>
            <person name="Kjaerup R.B."/>
            <person name="Dalgaard T.S."/>
            <person name="Juul-Madsen H.R."/>
        </authorList>
    </citation>
    <scope>NUCLEOTIDE SEQUENCE [LARGE SCALE GENOMIC DNA]</scope>
    <source>
        <strain evidence="1 2">Pb300</strain>
    </source>
</reference>